<feature type="non-terminal residue" evidence="1">
    <location>
        <position position="1"/>
    </location>
</feature>
<gene>
    <name evidence="1" type="ORF">Tci_909620</name>
</gene>
<proteinExistence type="predicted"/>
<dbReference type="EMBL" id="BKCJ011488846">
    <property type="protein sequence ID" value="GFD37651.1"/>
    <property type="molecule type" value="Genomic_DNA"/>
</dbReference>
<accession>A0A699VXJ1</accession>
<protein>
    <submittedName>
        <fullName evidence="1">Uncharacterized protein</fullName>
    </submittedName>
</protein>
<dbReference type="AlphaFoldDB" id="A0A699VXJ1"/>
<reference evidence="1" key="1">
    <citation type="journal article" date="2019" name="Sci. Rep.">
        <title>Draft genome of Tanacetum cinerariifolium, the natural source of mosquito coil.</title>
        <authorList>
            <person name="Yamashiro T."/>
            <person name="Shiraishi A."/>
            <person name="Satake H."/>
            <person name="Nakayama K."/>
        </authorList>
    </citation>
    <scope>NUCLEOTIDE SEQUENCE</scope>
</reference>
<evidence type="ECO:0000313" key="1">
    <source>
        <dbReference type="EMBL" id="GFD37651.1"/>
    </source>
</evidence>
<organism evidence="1">
    <name type="scientific">Tanacetum cinerariifolium</name>
    <name type="common">Dalmatian daisy</name>
    <name type="synonym">Chrysanthemum cinerariifolium</name>
    <dbReference type="NCBI Taxonomy" id="118510"/>
    <lineage>
        <taxon>Eukaryota</taxon>
        <taxon>Viridiplantae</taxon>
        <taxon>Streptophyta</taxon>
        <taxon>Embryophyta</taxon>
        <taxon>Tracheophyta</taxon>
        <taxon>Spermatophyta</taxon>
        <taxon>Magnoliopsida</taxon>
        <taxon>eudicotyledons</taxon>
        <taxon>Gunneridae</taxon>
        <taxon>Pentapetalae</taxon>
        <taxon>asterids</taxon>
        <taxon>campanulids</taxon>
        <taxon>Asterales</taxon>
        <taxon>Asteraceae</taxon>
        <taxon>Asteroideae</taxon>
        <taxon>Anthemideae</taxon>
        <taxon>Anthemidinae</taxon>
        <taxon>Tanacetum</taxon>
    </lineage>
</organism>
<sequence>ARVNDTVACASSIAVDDVPTTYSEAVRDLENEK</sequence>
<comment type="caution">
    <text evidence="1">The sequence shown here is derived from an EMBL/GenBank/DDBJ whole genome shotgun (WGS) entry which is preliminary data.</text>
</comment>
<name>A0A699VXJ1_TANCI</name>